<dbReference type="InterPro" id="IPR016032">
    <property type="entry name" value="Sig_transdc_resp-reg_C-effctor"/>
</dbReference>
<dbReference type="PROSITE" id="PS50043">
    <property type="entry name" value="HTH_LUXR_2"/>
    <property type="match status" value="1"/>
</dbReference>
<keyword evidence="7" id="KW-1185">Reference proteome</keyword>
<evidence type="ECO:0000256" key="1">
    <source>
        <dbReference type="ARBA" id="ARBA00023015"/>
    </source>
</evidence>
<keyword evidence="3" id="KW-0804">Transcription</keyword>
<keyword evidence="4" id="KW-0812">Transmembrane</keyword>
<reference evidence="6 7" key="1">
    <citation type="journal article" date="2015" name="Stand. Genomic Sci.">
        <title>Complete genome sequence and description of Salinispira pacifica gen. nov., sp. nov., a novel spirochaete isolated form a hypersaline microbial mat.</title>
        <authorList>
            <person name="Ben Hania W."/>
            <person name="Joseph M."/>
            <person name="Schumann P."/>
            <person name="Bunk B."/>
            <person name="Fiebig A."/>
            <person name="Sproer C."/>
            <person name="Klenk H.P."/>
            <person name="Fardeau M.L."/>
            <person name="Spring S."/>
        </authorList>
    </citation>
    <scope>NUCLEOTIDE SEQUENCE [LARGE SCALE GENOMIC DNA]</scope>
    <source>
        <strain evidence="6 7">L21-RPul-D2</strain>
    </source>
</reference>
<dbReference type="PANTHER" id="PTHR44688">
    <property type="entry name" value="DNA-BINDING TRANSCRIPTIONAL ACTIVATOR DEVR_DOSR"/>
    <property type="match status" value="1"/>
</dbReference>
<feature type="transmembrane region" description="Helical" evidence="4">
    <location>
        <begin position="129"/>
        <end position="150"/>
    </location>
</feature>
<dbReference type="Pfam" id="PF00196">
    <property type="entry name" value="GerE"/>
    <property type="match status" value="1"/>
</dbReference>
<feature type="transmembrane region" description="Helical" evidence="4">
    <location>
        <begin position="171"/>
        <end position="190"/>
    </location>
</feature>
<dbReference type="EMBL" id="CP006939">
    <property type="protein sequence ID" value="AHC16719.1"/>
    <property type="molecule type" value="Genomic_DNA"/>
</dbReference>
<dbReference type="eggNOG" id="COG2197">
    <property type="taxonomic scope" value="Bacteria"/>
</dbReference>
<feature type="transmembrane region" description="Helical" evidence="4">
    <location>
        <begin position="6"/>
        <end position="25"/>
    </location>
</feature>
<evidence type="ECO:0000256" key="2">
    <source>
        <dbReference type="ARBA" id="ARBA00023125"/>
    </source>
</evidence>
<dbReference type="AlphaFoldDB" id="V5WNB3"/>
<dbReference type="SMART" id="SM00421">
    <property type="entry name" value="HTH_LUXR"/>
    <property type="match status" value="1"/>
</dbReference>
<dbReference type="SUPFAM" id="SSF46894">
    <property type="entry name" value="C-terminal effector domain of the bipartite response regulators"/>
    <property type="match status" value="1"/>
</dbReference>
<feature type="transmembrane region" description="Helical" evidence="4">
    <location>
        <begin position="70"/>
        <end position="91"/>
    </location>
</feature>
<feature type="transmembrane region" description="Helical" evidence="4">
    <location>
        <begin position="37"/>
        <end position="58"/>
    </location>
</feature>
<evidence type="ECO:0000256" key="3">
    <source>
        <dbReference type="ARBA" id="ARBA00023163"/>
    </source>
</evidence>
<protein>
    <recommendedName>
        <fullName evidence="5">HTH luxR-type domain-containing protein</fullName>
    </recommendedName>
</protein>
<evidence type="ECO:0000313" key="7">
    <source>
        <dbReference type="Proteomes" id="UP000018680"/>
    </source>
</evidence>
<keyword evidence="4" id="KW-0472">Membrane</keyword>
<dbReference type="STRING" id="1307761.L21SP2_3381"/>
<accession>V5WNB3</accession>
<evidence type="ECO:0000313" key="6">
    <source>
        <dbReference type="EMBL" id="AHC16719.1"/>
    </source>
</evidence>
<evidence type="ECO:0000256" key="4">
    <source>
        <dbReference type="SAM" id="Phobius"/>
    </source>
</evidence>
<name>V5WNB3_9SPIO</name>
<dbReference type="GO" id="GO:0006355">
    <property type="term" value="P:regulation of DNA-templated transcription"/>
    <property type="evidence" value="ECO:0007669"/>
    <property type="project" value="InterPro"/>
</dbReference>
<dbReference type="PRINTS" id="PR00038">
    <property type="entry name" value="HTHLUXR"/>
</dbReference>
<sequence>MTNIVLIIQLFLLLISSAGLFSLWLIHRRSPSKISRLLCLIFLLLELNQLRFIVVTLLPADLLATRSVMTLQAGIAIGVIFAVYIILASLLDLLESGTVLRNGILAAVAVLVQSVRVLVAFTPVEIDPLYSYVLSLFLISAYIFWAGYVFRRKVDAAVSSGLRILLQRLGSLTMFFAPVSFAVYSLGYLLQLNFSLSLDSVLLVLWSSVTIQLLLEYLNRVGSIPGFIGERADAAQSYGLSPRESEVLPLVLKGLNNREIGETLYISYTTARTHVSHIFEKVGVKSRVELISRLLND</sequence>
<proteinExistence type="predicted"/>
<keyword evidence="4" id="KW-1133">Transmembrane helix</keyword>
<dbReference type="Proteomes" id="UP000018680">
    <property type="component" value="Chromosome"/>
</dbReference>
<dbReference type="PANTHER" id="PTHR44688:SF16">
    <property type="entry name" value="DNA-BINDING TRANSCRIPTIONAL ACTIVATOR DEVR_DOSR"/>
    <property type="match status" value="1"/>
</dbReference>
<feature type="transmembrane region" description="Helical" evidence="4">
    <location>
        <begin position="103"/>
        <end position="123"/>
    </location>
</feature>
<dbReference type="InterPro" id="IPR000792">
    <property type="entry name" value="Tscrpt_reg_LuxR_C"/>
</dbReference>
<dbReference type="Gene3D" id="1.10.10.10">
    <property type="entry name" value="Winged helix-like DNA-binding domain superfamily/Winged helix DNA-binding domain"/>
    <property type="match status" value="1"/>
</dbReference>
<feature type="domain" description="HTH luxR-type" evidence="5">
    <location>
        <begin position="233"/>
        <end position="297"/>
    </location>
</feature>
<dbReference type="RefSeq" id="WP_024269607.1">
    <property type="nucleotide sequence ID" value="NC_023035.1"/>
</dbReference>
<keyword evidence="1" id="KW-0805">Transcription regulation</keyword>
<dbReference type="OrthoDB" id="371301at2"/>
<organism evidence="6 7">
    <name type="scientific">Salinispira pacifica</name>
    <dbReference type="NCBI Taxonomy" id="1307761"/>
    <lineage>
        <taxon>Bacteria</taxon>
        <taxon>Pseudomonadati</taxon>
        <taxon>Spirochaetota</taxon>
        <taxon>Spirochaetia</taxon>
        <taxon>Spirochaetales</taxon>
        <taxon>Spirochaetaceae</taxon>
        <taxon>Salinispira</taxon>
    </lineage>
</organism>
<gene>
    <name evidence="6" type="ORF">L21SP2_3381</name>
</gene>
<dbReference type="InterPro" id="IPR036388">
    <property type="entry name" value="WH-like_DNA-bd_sf"/>
</dbReference>
<dbReference type="HOGENOM" id="CLU_936551_0_0_12"/>
<keyword evidence="2" id="KW-0238">DNA-binding</keyword>
<dbReference type="KEGG" id="slr:L21SP2_3381"/>
<dbReference type="CDD" id="cd06170">
    <property type="entry name" value="LuxR_C_like"/>
    <property type="match status" value="1"/>
</dbReference>
<dbReference type="GO" id="GO:0003677">
    <property type="term" value="F:DNA binding"/>
    <property type="evidence" value="ECO:0007669"/>
    <property type="project" value="UniProtKB-KW"/>
</dbReference>
<evidence type="ECO:0000259" key="5">
    <source>
        <dbReference type="PROSITE" id="PS50043"/>
    </source>
</evidence>